<feature type="compositionally biased region" description="Acidic residues" evidence="1">
    <location>
        <begin position="32"/>
        <end position="43"/>
    </location>
</feature>
<dbReference type="EMBL" id="KI660422">
    <property type="protein sequence ID" value="ETN73634.1"/>
    <property type="molecule type" value="Genomic_DNA"/>
</dbReference>
<dbReference type="GO" id="GO:0005737">
    <property type="term" value="C:cytoplasm"/>
    <property type="evidence" value="ECO:0007669"/>
    <property type="project" value="TreeGrafter"/>
</dbReference>
<proteinExistence type="predicted"/>
<protein>
    <submittedName>
        <fullName evidence="2">Uncharacterized protein</fullName>
    </submittedName>
</protein>
<reference evidence="3" key="1">
    <citation type="journal article" date="2014" name="Nat. Genet.">
        <title>Genome of the human hookworm Necator americanus.</title>
        <authorList>
            <person name="Tang Y.T."/>
            <person name="Gao X."/>
            <person name="Rosa B.A."/>
            <person name="Abubucker S."/>
            <person name="Hallsworth-Pepin K."/>
            <person name="Martin J."/>
            <person name="Tyagi R."/>
            <person name="Heizer E."/>
            <person name="Zhang X."/>
            <person name="Bhonagiri-Palsikar V."/>
            <person name="Minx P."/>
            <person name="Warren W.C."/>
            <person name="Wang Q."/>
            <person name="Zhan B."/>
            <person name="Hotez P.J."/>
            <person name="Sternberg P.W."/>
            <person name="Dougall A."/>
            <person name="Gaze S.T."/>
            <person name="Mulvenna J."/>
            <person name="Sotillo J."/>
            <person name="Ranganathan S."/>
            <person name="Rabelo E.M."/>
            <person name="Wilson R.K."/>
            <person name="Felgner P.L."/>
            <person name="Bethony J."/>
            <person name="Hawdon J.M."/>
            <person name="Gasser R.B."/>
            <person name="Loukas A."/>
            <person name="Mitreva M."/>
        </authorList>
    </citation>
    <scope>NUCLEOTIDE SEQUENCE [LARGE SCALE GENOMIC DNA]</scope>
</reference>
<dbReference type="Proteomes" id="UP000053676">
    <property type="component" value="Unassembled WGS sequence"/>
</dbReference>
<feature type="region of interest" description="Disordered" evidence="1">
    <location>
        <begin position="20"/>
        <end position="43"/>
    </location>
</feature>
<dbReference type="GO" id="GO:0003743">
    <property type="term" value="F:translation initiation factor activity"/>
    <property type="evidence" value="ECO:0007669"/>
    <property type="project" value="TreeGrafter"/>
</dbReference>
<dbReference type="OrthoDB" id="6357832at2759"/>
<evidence type="ECO:0000313" key="3">
    <source>
        <dbReference type="Proteomes" id="UP000053676"/>
    </source>
</evidence>
<accession>W2SV64</accession>
<dbReference type="PANTHER" id="PTHR20849">
    <property type="entry name" value="EUKARYOTIC TRANSLATION INITIATION FACTOR 4E-BINDING PROTEIN MEXTLI"/>
    <property type="match status" value="1"/>
</dbReference>
<feature type="region of interest" description="Disordered" evidence="1">
    <location>
        <begin position="75"/>
        <end position="148"/>
    </location>
</feature>
<feature type="compositionally biased region" description="Polar residues" evidence="1">
    <location>
        <begin position="129"/>
        <end position="138"/>
    </location>
</feature>
<gene>
    <name evidence="2" type="ORF">NECAME_00721</name>
</gene>
<dbReference type="STRING" id="51031.W2SV64"/>
<organism evidence="2 3">
    <name type="scientific">Necator americanus</name>
    <name type="common">Human hookworm</name>
    <dbReference type="NCBI Taxonomy" id="51031"/>
    <lineage>
        <taxon>Eukaryota</taxon>
        <taxon>Metazoa</taxon>
        <taxon>Ecdysozoa</taxon>
        <taxon>Nematoda</taxon>
        <taxon>Chromadorea</taxon>
        <taxon>Rhabditida</taxon>
        <taxon>Rhabditina</taxon>
        <taxon>Rhabditomorpha</taxon>
        <taxon>Strongyloidea</taxon>
        <taxon>Ancylostomatidae</taxon>
        <taxon>Bunostominae</taxon>
        <taxon>Necator</taxon>
    </lineage>
</organism>
<sequence>MEDIERAKDLIIETIKRNMSPIRPDQAVHELPEEEDDENDNDISIETTQDGMLKLCCSDPQVLQAAQEALSEYLRARARPSAEEREKRKERRKSMPLQASHPETPSKPIRSFHGSTPNLAEAGSEAAQKKTTPANKGSRTMRYDRDSLLDMRSKAGNVDVEEVRARVTAVAPEILR</sequence>
<dbReference type="GO" id="GO:0008190">
    <property type="term" value="F:eukaryotic initiation factor 4E binding"/>
    <property type="evidence" value="ECO:0007669"/>
    <property type="project" value="InterPro"/>
</dbReference>
<dbReference type="GO" id="GO:0034518">
    <property type="term" value="C:RNA cap binding complex"/>
    <property type="evidence" value="ECO:0007669"/>
    <property type="project" value="TreeGrafter"/>
</dbReference>
<evidence type="ECO:0000313" key="2">
    <source>
        <dbReference type="EMBL" id="ETN73634.1"/>
    </source>
</evidence>
<keyword evidence="3" id="KW-1185">Reference proteome</keyword>
<dbReference type="KEGG" id="nai:NECAME_00721"/>
<name>W2SV64_NECAM</name>
<dbReference type="GO" id="GO:1901190">
    <property type="term" value="P:regulation of formation of translation initiation ternary complex"/>
    <property type="evidence" value="ECO:0007669"/>
    <property type="project" value="TreeGrafter"/>
</dbReference>
<dbReference type="InterPro" id="IPR040160">
    <property type="entry name" value="Mxt"/>
</dbReference>
<dbReference type="AlphaFoldDB" id="W2SV64"/>
<evidence type="ECO:0000256" key="1">
    <source>
        <dbReference type="SAM" id="MobiDB-lite"/>
    </source>
</evidence>
<dbReference type="GO" id="GO:0045727">
    <property type="term" value="P:positive regulation of translation"/>
    <property type="evidence" value="ECO:0007669"/>
    <property type="project" value="InterPro"/>
</dbReference>
<dbReference type="PANTHER" id="PTHR20849:SF2">
    <property type="entry name" value="EUKARYOTIC TRANSLATION INITIATION FACTOR 4E-BINDING PROTEIN MEXTLI"/>
    <property type="match status" value="1"/>
</dbReference>